<name>A0A832WJ25_9CREN</name>
<proteinExistence type="predicted"/>
<organism evidence="2 3">
    <name type="scientific">Pyrobaculum aerophilum</name>
    <dbReference type="NCBI Taxonomy" id="13773"/>
    <lineage>
        <taxon>Archaea</taxon>
        <taxon>Thermoproteota</taxon>
        <taxon>Thermoprotei</taxon>
        <taxon>Thermoproteales</taxon>
        <taxon>Thermoproteaceae</taxon>
        <taxon>Pyrobaculum</taxon>
    </lineage>
</organism>
<dbReference type="RefSeq" id="WP_281071020.1">
    <property type="nucleotide sequence ID" value="NZ_DUJP01000024.1"/>
</dbReference>
<dbReference type="EMBL" id="DUJP01000024">
    <property type="protein sequence ID" value="HII46917.1"/>
    <property type="molecule type" value="Genomic_DNA"/>
</dbReference>
<feature type="transmembrane region" description="Helical" evidence="1">
    <location>
        <begin position="44"/>
        <end position="64"/>
    </location>
</feature>
<feature type="transmembrane region" description="Helical" evidence="1">
    <location>
        <begin position="134"/>
        <end position="155"/>
    </location>
</feature>
<keyword evidence="1" id="KW-0472">Membrane</keyword>
<dbReference type="Proteomes" id="UP000651120">
    <property type="component" value="Unassembled WGS sequence"/>
</dbReference>
<feature type="transmembrane region" description="Helical" evidence="1">
    <location>
        <begin position="167"/>
        <end position="189"/>
    </location>
</feature>
<evidence type="ECO:0000313" key="2">
    <source>
        <dbReference type="EMBL" id="HII46917.1"/>
    </source>
</evidence>
<feature type="transmembrane region" description="Helical" evidence="1">
    <location>
        <begin position="71"/>
        <end position="90"/>
    </location>
</feature>
<reference evidence="2" key="1">
    <citation type="journal article" date="2020" name="bioRxiv">
        <title>A rank-normalized archaeal taxonomy based on genome phylogeny resolves widespread incomplete and uneven classifications.</title>
        <authorList>
            <person name="Rinke C."/>
            <person name="Chuvochina M."/>
            <person name="Mussig A.J."/>
            <person name="Chaumeil P.-A."/>
            <person name="Waite D.W."/>
            <person name="Whitman W.B."/>
            <person name="Parks D.H."/>
            <person name="Hugenholtz P."/>
        </authorList>
    </citation>
    <scope>NUCLEOTIDE SEQUENCE</scope>
    <source>
        <strain evidence="2">UBA8839</strain>
    </source>
</reference>
<feature type="transmembrane region" description="Helical" evidence="1">
    <location>
        <begin position="7"/>
        <end position="24"/>
    </location>
</feature>
<evidence type="ECO:0000256" key="1">
    <source>
        <dbReference type="SAM" id="Phobius"/>
    </source>
</evidence>
<comment type="caution">
    <text evidence="2">The sequence shown here is derived from an EMBL/GenBank/DDBJ whole genome shotgun (WGS) entry which is preliminary data.</text>
</comment>
<dbReference type="AlphaFoldDB" id="A0A832WJ25"/>
<keyword evidence="1" id="KW-0812">Transmembrane</keyword>
<accession>A0A832WJ25</accession>
<keyword evidence="1" id="KW-1133">Transmembrane helix</keyword>
<gene>
    <name evidence="2" type="ORF">HA333_05570</name>
</gene>
<sequence>MSLRRGFAAGFLAGLIQMAYLYYFAAPLAESLHEQLATEPEEEYAQWAAVLTAGISGGLWGVLLAYISERLGILTGAMLSFTAFSLLPGLKWLPTPHGVSYVEPVWWREVVHGVYLLYNFIWLYLLALGRSSRFVILSAALAVLGFAAFPSFTLPEKYIPYFPELRALQGLALTSWALFWGTAAAGLYLTSPIKRPWRL</sequence>
<protein>
    <submittedName>
        <fullName evidence="2">CbtA family protein</fullName>
    </submittedName>
</protein>
<evidence type="ECO:0000313" key="3">
    <source>
        <dbReference type="Proteomes" id="UP000651120"/>
    </source>
</evidence>
<feature type="transmembrane region" description="Helical" evidence="1">
    <location>
        <begin position="110"/>
        <end position="127"/>
    </location>
</feature>